<accession>A0A7R8CBI8</accession>
<evidence type="ECO:0000256" key="1">
    <source>
        <dbReference type="ARBA" id="ARBA00022737"/>
    </source>
</evidence>
<evidence type="ECO:0000313" key="3">
    <source>
        <dbReference type="EMBL" id="CAF2759650.1"/>
    </source>
</evidence>
<evidence type="ECO:0000259" key="2">
    <source>
        <dbReference type="Pfam" id="PF08609"/>
    </source>
</evidence>
<protein>
    <submittedName>
        <fullName evidence="3">HSPBP1</fullName>
    </submittedName>
</protein>
<evidence type="ECO:0000313" key="4">
    <source>
        <dbReference type="Proteomes" id="UP000675881"/>
    </source>
</evidence>
<feature type="domain" description="Nucleotide exchange factor Fes1" evidence="2">
    <location>
        <begin position="9"/>
        <end position="99"/>
    </location>
</feature>
<reference evidence="3" key="1">
    <citation type="submission" date="2021-02" db="EMBL/GenBank/DDBJ databases">
        <authorList>
            <person name="Bekaert M."/>
        </authorList>
    </citation>
    <scope>NUCLEOTIDE SEQUENCE</scope>
    <source>
        <strain evidence="3">IoA-00</strain>
    </source>
</reference>
<dbReference type="Proteomes" id="UP000675881">
    <property type="component" value="Chromosome 1"/>
</dbReference>
<dbReference type="OrthoDB" id="10250458at2759"/>
<gene>
    <name evidence="3" type="ORF">LSAA_1301</name>
</gene>
<dbReference type="SUPFAM" id="SSF48371">
    <property type="entry name" value="ARM repeat"/>
    <property type="match status" value="1"/>
</dbReference>
<proteinExistence type="predicted"/>
<name>A0A7R8CBI8_LEPSM</name>
<dbReference type="AlphaFoldDB" id="A0A7R8CBI8"/>
<dbReference type="InterPro" id="IPR011989">
    <property type="entry name" value="ARM-like"/>
</dbReference>
<keyword evidence="1" id="KW-0677">Repeat</keyword>
<keyword evidence="4" id="KW-1185">Reference proteome</keyword>
<dbReference type="GO" id="GO:0000774">
    <property type="term" value="F:adenyl-nucleotide exchange factor activity"/>
    <property type="evidence" value="ECO:0007669"/>
    <property type="project" value="TreeGrafter"/>
</dbReference>
<dbReference type="PANTHER" id="PTHR19316">
    <property type="entry name" value="PROTEIN FOLDING REGULATOR"/>
    <property type="match status" value="1"/>
</dbReference>
<dbReference type="InterPro" id="IPR016024">
    <property type="entry name" value="ARM-type_fold"/>
</dbReference>
<dbReference type="InterPro" id="IPR050693">
    <property type="entry name" value="Hsp70_NEF-Inhibitors"/>
</dbReference>
<dbReference type="Gene3D" id="1.25.10.10">
    <property type="entry name" value="Leucine-rich Repeat Variant"/>
    <property type="match status" value="1"/>
</dbReference>
<dbReference type="GO" id="GO:0005783">
    <property type="term" value="C:endoplasmic reticulum"/>
    <property type="evidence" value="ECO:0007669"/>
    <property type="project" value="TreeGrafter"/>
</dbReference>
<dbReference type="EMBL" id="HG994580">
    <property type="protein sequence ID" value="CAF2759650.1"/>
    <property type="molecule type" value="Genomic_DNA"/>
</dbReference>
<dbReference type="PANTHER" id="PTHR19316:SF18">
    <property type="entry name" value="HSP70-BINDING PROTEIN 1"/>
    <property type="match status" value="1"/>
</dbReference>
<organism evidence="3 4">
    <name type="scientific">Lepeophtheirus salmonis</name>
    <name type="common">Salmon louse</name>
    <name type="synonym">Caligus salmonis</name>
    <dbReference type="NCBI Taxonomy" id="72036"/>
    <lineage>
        <taxon>Eukaryota</taxon>
        <taxon>Metazoa</taxon>
        <taxon>Ecdysozoa</taxon>
        <taxon>Arthropoda</taxon>
        <taxon>Crustacea</taxon>
        <taxon>Multicrustacea</taxon>
        <taxon>Hexanauplia</taxon>
        <taxon>Copepoda</taxon>
        <taxon>Siphonostomatoida</taxon>
        <taxon>Caligidae</taxon>
        <taxon>Lepeophtheirus</taxon>
    </lineage>
</organism>
<dbReference type="Pfam" id="PF08609">
    <property type="entry name" value="Fes1"/>
    <property type="match status" value="1"/>
</dbReference>
<sequence length="312" mass="35135">MSNRQPRDLRGLLKFCAEYTKTEDAPSDSGAEPIDPERIEFLQNVLKNLSVDVIKEFTKAIEILIDRKVSDPNVSDVSEQIYAMECIEDWVGQIDMAINFHKVGGFEALLNTLKCPHDSLKSQSAHLIAELTQNNPYCQTHMAEDGFLHLLLELLDSSDSSDSVRVKVLYAISCIIRQCPESQDQWISLDGPSILIRALMDHVSKLKIKASFLMSALIQENPSKFARLFSSMGTHIQLAALIVQDTSNEQVAMALHTLLKHSEYSSVLSDITENPELMSTLSKNVKSMAKREECSEERDYYIKILDMCFGKT</sequence>
<dbReference type="InterPro" id="IPR013918">
    <property type="entry name" value="Nucleotide_exch_fac_Fes1"/>
</dbReference>